<gene>
    <name evidence="2" type="ORF">J8273_1034</name>
</gene>
<dbReference type="OrthoDB" id="434324at2759"/>
<keyword evidence="3" id="KW-1185">Reference proteome</keyword>
<dbReference type="SMART" id="SM00454">
    <property type="entry name" value="SAM"/>
    <property type="match status" value="1"/>
</dbReference>
<dbReference type="PANTHER" id="PTHR20843:SF0">
    <property type="entry name" value="PROTEIN AVEUGLE"/>
    <property type="match status" value="1"/>
</dbReference>
<dbReference type="SUPFAM" id="SSF47769">
    <property type="entry name" value="SAM/Pointed domain"/>
    <property type="match status" value="1"/>
</dbReference>
<comment type="caution">
    <text evidence="2">The sequence shown here is derived from an EMBL/GenBank/DDBJ whole genome shotgun (WGS) entry which is preliminary data.</text>
</comment>
<dbReference type="Proteomes" id="UP000717585">
    <property type="component" value="Unassembled WGS sequence"/>
</dbReference>
<evidence type="ECO:0000313" key="3">
    <source>
        <dbReference type="Proteomes" id="UP000717585"/>
    </source>
</evidence>
<dbReference type="InterPro" id="IPR001660">
    <property type="entry name" value="SAM"/>
</dbReference>
<proteinExistence type="predicted"/>
<reference evidence="2" key="1">
    <citation type="submission" date="2021-05" db="EMBL/GenBank/DDBJ databases">
        <title>A free-living protist that lacks canonical eukaryotic 1 DNA replication and segregation systems.</title>
        <authorList>
            <person name="Salas-Leiva D.E."/>
            <person name="Tromer E.C."/>
            <person name="Curtis B.A."/>
            <person name="Jerlstrom-Hultqvist J."/>
            <person name="Kolisko M."/>
            <person name="Yi Z."/>
            <person name="Salas-Leiva J.S."/>
            <person name="Gallot-Lavallee L."/>
            <person name="Kops G.J.P.L."/>
            <person name="Archibald J.M."/>
            <person name="Simpson A.G.B."/>
            <person name="Roger A.J."/>
        </authorList>
    </citation>
    <scope>NUCLEOTIDE SEQUENCE</scope>
    <source>
        <strain evidence="2">BICM</strain>
    </source>
</reference>
<protein>
    <submittedName>
        <fullName evidence="2">SAM domain containing protein</fullName>
    </submittedName>
</protein>
<dbReference type="PANTHER" id="PTHR20843">
    <property type="entry name" value="STERILE ALPHA MOTIF DOMAIN CONTAINING PROTEIN 10"/>
    <property type="match status" value="1"/>
</dbReference>
<feature type="domain" description="SAM" evidence="1">
    <location>
        <begin position="15"/>
        <end position="79"/>
    </location>
</feature>
<dbReference type="GO" id="GO:0009898">
    <property type="term" value="C:cytoplasmic side of plasma membrane"/>
    <property type="evidence" value="ECO:0007669"/>
    <property type="project" value="TreeGrafter"/>
</dbReference>
<dbReference type="AlphaFoldDB" id="A0A8J6AX96"/>
<dbReference type="InterPro" id="IPR052268">
    <property type="entry name" value="SAM_domain-containing_protein"/>
</dbReference>
<organism evidence="2 3">
    <name type="scientific">Carpediemonas membranifera</name>
    <dbReference type="NCBI Taxonomy" id="201153"/>
    <lineage>
        <taxon>Eukaryota</taxon>
        <taxon>Metamonada</taxon>
        <taxon>Carpediemonas-like organisms</taxon>
        <taxon>Carpediemonas</taxon>
    </lineage>
</organism>
<name>A0A8J6AX96_9EUKA</name>
<dbReference type="Pfam" id="PF00536">
    <property type="entry name" value="SAM_1"/>
    <property type="match status" value="1"/>
</dbReference>
<sequence>MSTPRIKLINPIEEWSEGDVCSWLNGIKMRHHAETFRKNGINGRALMRLTEQDLQQSLNISKLGERRCIKYEIDNLEKWMGWLWREEVNGTTIEALLTLSANKMIALTCVRLEPCHEPIKGTWTFTKLAEEGSPDSTQLVKFTTDVMYEGEKSRNIIRLPCPVSDVEATFQAADNDTQE</sequence>
<dbReference type="EMBL" id="JAHDYR010000003">
    <property type="protein sequence ID" value="KAG9397126.1"/>
    <property type="molecule type" value="Genomic_DNA"/>
</dbReference>
<evidence type="ECO:0000313" key="2">
    <source>
        <dbReference type="EMBL" id="KAG9397126.1"/>
    </source>
</evidence>
<dbReference type="GO" id="GO:0007169">
    <property type="term" value="P:cell surface receptor protein tyrosine kinase signaling pathway"/>
    <property type="evidence" value="ECO:0007669"/>
    <property type="project" value="TreeGrafter"/>
</dbReference>
<evidence type="ECO:0000259" key="1">
    <source>
        <dbReference type="PROSITE" id="PS50105"/>
    </source>
</evidence>
<accession>A0A8J6AX96</accession>
<dbReference type="Gene3D" id="1.10.150.50">
    <property type="entry name" value="Transcription Factor, Ets-1"/>
    <property type="match status" value="1"/>
</dbReference>
<dbReference type="PROSITE" id="PS50105">
    <property type="entry name" value="SAM_DOMAIN"/>
    <property type="match status" value="1"/>
</dbReference>
<dbReference type="InterPro" id="IPR013761">
    <property type="entry name" value="SAM/pointed_sf"/>
</dbReference>